<evidence type="ECO:0000256" key="1">
    <source>
        <dbReference type="SAM" id="MobiDB-lite"/>
    </source>
</evidence>
<evidence type="ECO:0000313" key="4">
    <source>
        <dbReference type="Proteomes" id="UP000092666"/>
    </source>
</evidence>
<sequence length="340" mass="36836">MPVHSLATLFGDVSVDTLVVGALAFAAILGIRTWLGGRKCTWERDWAGKMILVVAPPSPTIITLIDQLLQLPSPPQILFLPPIPSPLPPDLLTVLHTIRLGVSKNPAAQLHCEPLPMTVEAVRDFTKKWGSAPAQMVGEAGRRVDAIVLGHGWEVELDPKILKQVRNESNSKSKSKEWNTHQFQFHLLTALLPSLLRAPAERDIRIVNLISPTWSAALPSLEGKNSRTDSVNLTGRRSINTLLLMKHFQLVLDTLEAVAQGKVKPVPAVNSSSSSDDNSQAEGDDQSGKGKGTGPAEDATVKKRDKNVKSNILAISVIMGWARQEVIKGSLVSSALSRLL</sequence>
<dbReference type="OrthoDB" id="191979at2759"/>
<dbReference type="AlphaFoldDB" id="A0A1B9GGW5"/>
<keyword evidence="4" id="KW-1185">Reference proteome</keyword>
<dbReference type="EMBL" id="KV700160">
    <property type="protein sequence ID" value="OCF30314.1"/>
    <property type="molecule type" value="Genomic_DNA"/>
</dbReference>
<keyword evidence="2" id="KW-1133">Transmembrane helix</keyword>
<gene>
    <name evidence="3" type="ORF">I316_08047</name>
</gene>
<evidence type="ECO:0000313" key="3">
    <source>
        <dbReference type="EMBL" id="OCF30314.1"/>
    </source>
</evidence>
<feature type="transmembrane region" description="Helical" evidence="2">
    <location>
        <begin position="18"/>
        <end position="35"/>
    </location>
</feature>
<accession>A0A1B9GGW5</accession>
<reference evidence="4" key="2">
    <citation type="submission" date="2013-12" db="EMBL/GenBank/DDBJ databases">
        <title>Evolution of pathogenesis and genome organization in the Tremellales.</title>
        <authorList>
            <person name="Cuomo C."/>
            <person name="Litvintseva A."/>
            <person name="Heitman J."/>
            <person name="Chen Y."/>
            <person name="Sun S."/>
            <person name="Springer D."/>
            <person name="Dromer F."/>
            <person name="Young S."/>
            <person name="Zeng Q."/>
            <person name="Chapman S."/>
            <person name="Gujja S."/>
            <person name="Saif S."/>
            <person name="Birren B."/>
        </authorList>
    </citation>
    <scope>NUCLEOTIDE SEQUENCE [LARGE SCALE GENOMIC DNA]</scope>
    <source>
        <strain evidence="4">BCC8398</strain>
    </source>
</reference>
<dbReference type="Proteomes" id="UP000092666">
    <property type="component" value="Unassembled WGS sequence"/>
</dbReference>
<feature type="region of interest" description="Disordered" evidence="1">
    <location>
        <begin position="266"/>
        <end position="303"/>
    </location>
</feature>
<keyword evidence="2" id="KW-0812">Transmembrane</keyword>
<name>A0A1B9GGW5_9TREE</name>
<proteinExistence type="predicted"/>
<reference evidence="3 4" key="1">
    <citation type="submission" date="2013-07" db="EMBL/GenBank/DDBJ databases">
        <title>The Genome Sequence of Cryptococcus heveanensis BCC8398.</title>
        <authorList>
            <consortium name="The Broad Institute Genome Sequencing Platform"/>
            <person name="Cuomo C."/>
            <person name="Litvintseva A."/>
            <person name="Chen Y."/>
            <person name="Heitman J."/>
            <person name="Sun S."/>
            <person name="Springer D."/>
            <person name="Dromer F."/>
            <person name="Young S.K."/>
            <person name="Zeng Q."/>
            <person name="Gargeya S."/>
            <person name="Fitzgerald M."/>
            <person name="Abouelleil A."/>
            <person name="Alvarado L."/>
            <person name="Berlin A.M."/>
            <person name="Chapman S.B."/>
            <person name="Dewar J."/>
            <person name="Goldberg J."/>
            <person name="Griggs A."/>
            <person name="Gujja S."/>
            <person name="Hansen M."/>
            <person name="Howarth C."/>
            <person name="Imamovic A."/>
            <person name="Larimer J."/>
            <person name="McCowan C."/>
            <person name="Murphy C."/>
            <person name="Pearson M."/>
            <person name="Priest M."/>
            <person name="Roberts A."/>
            <person name="Saif S."/>
            <person name="Shea T."/>
            <person name="Sykes S."/>
            <person name="Wortman J."/>
            <person name="Nusbaum C."/>
            <person name="Birren B."/>
        </authorList>
    </citation>
    <scope>NUCLEOTIDE SEQUENCE [LARGE SCALE GENOMIC DNA]</scope>
    <source>
        <strain evidence="3 4">BCC8398</strain>
    </source>
</reference>
<protein>
    <submittedName>
        <fullName evidence="3">Uncharacterized protein</fullName>
    </submittedName>
</protein>
<evidence type="ECO:0000256" key="2">
    <source>
        <dbReference type="SAM" id="Phobius"/>
    </source>
</evidence>
<dbReference type="STRING" id="1296120.A0A1B9GGW5"/>
<keyword evidence="2" id="KW-0472">Membrane</keyword>
<organism evidence="3 4">
    <name type="scientific">Kwoniella heveanensis BCC8398</name>
    <dbReference type="NCBI Taxonomy" id="1296120"/>
    <lineage>
        <taxon>Eukaryota</taxon>
        <taxon>Fungi</taxon>
        <taxon>Dikarya</taxon>
        <taxon>Basidiomycota</taxon>
        <taxon>Agaricomycotina</taxon>
        <taxon>Tremellomycetes</taxon>
        <taxon>Tremellales</taxon>
        <taxon>Cryptococcaceae</taxon>
        <taxon>Kwoniella</taxon>
    </lineage>
</organism>